<dbReference type="InterPro" id="IPR008928">
    <property type="entry name" value="6-hairpin_glycosidase_sf"/>
</dbReference>
<dbReference type="RefSeq" id="WP_044394149.1">
    <property type="nucleotide sequence ID" value="NZ_JXIQ01000095.1"/>
</dbReference>
<dbReference type="InterPro" id="IPR032856">
    <property type="entry name" value="GDE_N_bis"/>
</dbReference>
<evidence type="ECO:0000259" key="1">
    <source>
        <dbReference type="Pfam" id="PF14742"/>
    </source>
</evidence>
<name>A0A0D6Z7R2_9BACI</name>
<gene>
    <name evidence="3" type="ORF">UB32_12150</name>
</gene>
<dbReference type="Pfam" id="PF22422">
    <property type="entry name" value="MGH1-like_GH"/>
    <property type="match status" value="1"/>
</dbReference>
<dbReference type="PANTHER" id="PTHR34987">
    <property type="entry name" value="C, PUTATIVE (AFU_ORTHOLOGUE AFUA_3G02880)-RELATED"/>
    <property type="match status" value="1"/>
</dbReference>
<evidence type="ECO:0000259" key="2">
    <source>
        <dbReference type="Pfam" id="PF22422"/>
    </source>
</evidence>
<feature type="domain" description="Putative glycogen debranching enzyme N-terminal" evidence="1">
    <location>
        <begin position="6"/>
        <end position="190"/>
    </location>
</feature>
<dbReference type="PATRIC" id="fig|285983.3.peg.1102"/>
<dbReference type="SUPFAM" id="SSF48208">
    <property type="entry name" value="Six-hairpin glycosidases"/>
    <property type="match status" value="1"/>
</dbReference>
<reference evidence="3 4" key="1">
    <citation type="submission" date="2015-01" db="EMBL/GenBank/DDBJ databases">
        <title>Draft genome sequences of the supercritical CO2 tolerant bacteria Bacillus subterraneus MITOT1 and Bacillus cereus MIT0214.</title>
        <authorList>
            <person name="Peet K.C."/>
            <person name="Thompson J.R."/>
        </authorList>
    </citation>
    <scope>NUCLEOTIDE SEQUENCE [LARGE SCALE GENOMIC DNA]</scope>
    <source>
        <strain evidence="3 4">MITOT1</strain>
    </source>
</reference>
<accession>A0A0D6Z7R2</accession>
<proteinExistence type="predicted"/>
<organism evidence="3 4">
    <name type="scientific">Mesobacillus subterraneus</name>
    <dbReference type="NCBI Taxonomy" id="285983"/>
    <lineage>
        <taxon>Bacteria</taxon>
        <taxon>Bacillati</taxon>
        <taxon>Bacillota</taxon>
        <taxon>Bacilli</taxon>
        <taxon>Bacillales</taxon>
        <taxon>Bacillaceae</taxon>
        <taxon>Mesobacillus</taxon>
    </lineage>
</organism>
<dbReference type="AlphaFoldDB" id="A0A0D6Z7R2"/>
<evidence type="ECO:0000313" key="3">
    <source>
        <dbReference type="EMBL" id="KIY21789.1"/>
    </source>
</evidence>
<dbReference type="EMBL" id="JXIQ01000095">
    <property type="protein sequence ID" value="KIY21789.1"/>
    <property type="molecule type" value="Genomic_DNA"/>
</dbReference>
<protein>
    <submittedName>
        <fullName evidence="3">Amylo-alpha-1,6-glucosidase</fullName>
    </submittedName>
</protein>
<dbReference type="Pfam" id="PF14742">
    <property type="entry name" value="GDE_N_bis"/>
    <property type="match status" value="1"/>
</dbReference>
<sequence length="691" mass="78139">MDYSVIKEGDLFFLTEKNGDITSNLDNGYGLYTKDTRFLSGLEVLVDGERLELLSSESNKSYLASIHLMKNVNDTGAVELKRERFIFDGVLYEKIILTNYFLQTRSTELFISFDADFQDMFIVRHYREGNVGKKLAPKVGENEYTIRYQGADDILRETLIKWDCPAQKIDEHGTVSFSLELEPKERREILVTVAPLIGGEGGKALFYEEAFKLLEDSYQQWKSETTAIKSDLPLFNSLYDRGVQDVRMLMTDVGYGDMPVAGLPWFAVPFGRDSLITSLFMLPLNPYKVKGTLRTLAHYQGIKVNKWRDEQPGKIMHEIRFGELVTTGQSPFSPYYGTIDATPLFLVVVGEYYNWTGDLELVKELLPNIQRALEWIDEIAEEGTGFISYHQEAEKGFPNQGWKDSSNSLVHENGEYAKSPIALSEVQGYIYQAKNTLAPILQTLGKKELAGKLEEEAKRLKDSFEKSFWMEEEQFYAIALDKDNDKVKSVTSNPGHLLFSMLPETERAEKVADRLVQDDMFNGYGIRTMSVEAAGYYPMSYHNGSVWPHDNGMILLGLSKLGYKQQAGKVISGLIEASKHFEYQRFPELFCGHGEEVGYPVLYPTTCSPQAWSAATSFAFVQSILGIHPNSVKKEIHLNPFFIEGMNTLTVDRLSIAAGVLSLQVERNRETGKIDVAVVENTTGYEVIVTK</sequence>
<dbReference type="GO" id="GO:0005975">
    <property type="term" value="P:carbohydrate metabolic process"/>
    <property type="evidence" value="ECO:0007669"/>
    <property type="project" value="InterPro"/>
</dbReference>
<dbReference type="InterPro" id="IPR054491">
    <property type="entry name" value="MGH1-like_GH"/>
</dbReference>
<evidence type="ECO:0000313" key="4">
    <source>
        <dbReference type="Proteomes" id="UP000032512"/>
    </source>
</evidence>
<dbReference type="Proteomes" id="UP000032512">
    <property type="component" value="Unassembled WGS sequence"/>
</dbReference>
<feature type="domain" description="Mannosylglycerate hydrolase MGH1-like glycoside hydrolase" evidence="2">
    <location>
        <begin position="326"/>
        <end position="586"/>
    </location>
</feature>
<dbReference type="InterPro" id="IPR012341">
    <property type="entry name" value="6hp_glycosidase-like_sf"/>
</dbReference>
<dbReference type="OrthoDB" id="9759959at2"/>
<keyword evidence="4" id="KW-1185">Reference proteome</keyword>
<dbReference type="PANTHER" id="PTHR34987:SF4">
    <property type="entry name" value="ALPHA-L-RHAMNOSIDASE C-TERMINAL DOMAIN-CONTAINING PROTEIN"/>
    <property type="match status" value="1"/>
</dbReference>
<dbReference type="Gene3D" id="1.50.10.10">
    <property type="match status" value="1"/>
</dbReference>
<comment type="caution">
    <text evidence="3">The sequence shown here is derived from an EMBL/GenBank/DDBJ whole genome shotgun (WGS) entry which is preliminary data.</text>
</comment>